<dbReference type="STRING" id="400727.A0A2T7NZZ1"/>
<protein>
    <recommendedName>
        <fullName evidence="2">palmitoyl-protein hydrolase</fullName>
        <ecNumber evidence="2">3.1.2.22</ecNumber>
    </recommendedName>
</protein>
<dbReference type="InterPro" id="IPR050565">
    <property type="entry name" value="LYPA1-2/EST-like"/>
</dbReference>
<evidence type="ECO:0000313" key="6">
    <source>
        <dbReference type="EMBL" id="PVD26740.1"/>
    </source>
</evidence>
<name>A0A2T7NZZ1_POMCA</name>
<dbReference type="GO" id="GO:0005737">
    <property type="term" value="C:cytoplasm"/>
    <property type="evidence" value="ECO:0007669"/>
    <property type="project" value="TreeGrafter"/>
</dbReference>
<comment type="similarity">
    <text evidence="1">Belongs to the AB hydrolase superfamily. AB hydrolase 2 family.</text>
</comment>
<evidence type="ECO:0000256" key="4">
    <source>
        <dbReference type="SAM" id="MobiDB-lite"/>
    </source>
</evidence>
<feature type="compositionally biased region" description="Basic and acidic residues" evidence="4">
    <location>
        <begin position="32"/>
        <end position="42"/>
    </location>
</feature>
<proteinExistence type="inferred from homology"/>
<evidence type="ECO:0000256" key="1">
    <source>
        <dbReference type="ARBA" id="ARBA00006499"/>
    </source>
</evidence>
<evidence type="ECO:0000313" key="7">
    <source>
        <dbReference type="Proteomes" id="UP000245119"/>
    </source>
</evidence>
<dbReference type="InterPro" id="IPR029058">
    <property type="entry name" value="AB_hydrolase_fold"/>
</dbReference>
<dbReference type="InterPro" id="IPR003140">
    <property type="entry name" value="PLipase/COase/thioEstase"/>
</dbReference>
<dbReference type="GO" id="GO:0052689">
    <property type="term" value="F:carboxylic ester hydrolase activity"/>
    <property type="evidence" value="ECO:0007669"/>
    <property type="project" value="TreeGrafter"/>
</dbReference>
<dbReference type="EMBL" id="PZQS01000008">
    <property type="protein sequence ID" value="PVD26740.1"/>
    <property type="molecule type" value="Genomic_DNA"/>
</dbReference>
<feature type="region of interest" description="Disordered" evidence="4">
    <location>
        <begin position="28"/>
        <end position="49"/>
    </location>
</feature>
<organism evidence="6 7">
    <name type="scientific">Pomacea canaliculata</name>
    <name type="common">Golden apple snail</name>
    <dbReference type="NCBI Taxonomy" id="400727"/>
    <lineage>
        <taxon>Eukaryota</taxon>
        <taxon>Metazoa</taxon>
        <taxon>Spiralia</taxon>
        <taxon>Lophotrochozoa</taxon>
        <taxon>Mollusca</taxon>
        <taxon>Gastropoda</taxon>
        <taxon>Caenogastropoda</taxon>
        <taxon>Architaenioglossa</taxon>
        <taxon>Ampullarioidea</taxon>
        <taxon>Ampullariidae</taxon>
        <taxon>Pomacea</taxon>
    </lineage>
</organism>
<comment type="caution">
    <text evidence="6">The sequence shown here is derived from an EMBL/GenBank/DDBJ whole genome shotgun (WGS) entry which is preliminary data.</text>
</comment>
<sequence>MWGRGGEQQPARVTYLDPECPLNISYPPPPPHVRDWKGESQVRRGQTGGSVRETIRSVLGREWAFPHVRVVYPTAEDRSDIVVGQVRHEWLHRDVDNPAFREILESSHVTLLQLAKVMEAEVRHGIPRHRILIGGFSMGGTMALHVAYRFQRALAGVFCLGGYLSSTSPVYEVIKGLDAARLPALFQAHGANDITVKEESASQTFARLRELGVNGEYHVILNQGHELSAEQLTLLSSWVESMLPRE</sequence>
<dbReference type="EC" id="3.1.2.22" evidence="2"/>
<evidence type="ECO:0000256" key="2">
    <source>
        <dbReference type="ARBA" id="ARBA00012423"/>
    </source>
</evidence>
<dbReference type="PANTHER" id="PTHR10655">
    <property type="entry name" value="LYSOPHOSPHOLIPASE-RELATED"/>
    <property type="match status" value="1"/>
</dbReference>
<dbReference type="Gene3D" id="3.40.50.1820">
    <property type="entry name" value="alpha/beta hydrolase"/>
    <property type="match status" value="1"/>
</dbReference>
<evidence type="ECO:0000259" key="5">
    <source>
        <dbReference type="Pfam" id="PF02230"/>
    </source>
</evidence>
<gene>
    <name evidence="6" type="ORF">C0Q70_14418</name>
</gene>
<accession>A0A2T7NZZ1</accession>
<dbReference type="AlphaFoldDB" id="A0A2T7NZZ1"/>
<keyword evidence="3" id="KW-0378">Hydrolase</keyword>
<dbReference type="OrthoDB" id="2418081at2759"/>
<dbReference type="GO" id="GO:0008474">
    <property type="term" value="F:palmitoyl-(protein) hydrolase activity"/>
    <property type="evidence" value="ECO:0007669"/>
    <property type="project" value="UniProtKB-EC"/>
</dbReference>
<dbReference type="Proteomes" id="UP000245119">
    <property type="component" value="Linkage Group LG8"/>
</dbReference>
<feature type="domain" description="Phospholipase/carboxylesterase/thioesterase" evidence="5">
    <location>
        <begin position="61"/>
        <end position="240"/>
    </location>
</feature>
<dbReference type="SUPFAM" id="SSF53474">
    <property type="entry name" value="alpha/beta-Hydrolases"/>
    <property type="match status" value="1"/>
</dbReference>
<dbReference type="PANTHER" id="PTHR10655:SF17">
    <property type="entry name" value="LYSOPHOSPHOLIPASE-LIKE PROTEIN 1"/>
    <property type="match status" value="1"/>
</dbReference>
<dbReference type="Pfam" id="PF02230">
    <property type="entry name" value="Abhydrolase_2"/>
    <property type="match status" value="1"/>
</dbReference>
<keyword evidence="7" id="KW-1185">Reference proteome</keyword>
<reference evidence="6 7" key="1">
    <citation type="submission" date="2018-04" db="EMBL/GenBank/DDBJ databases">
        <title>The genome of golden apple snail Pomacea canaliculata provides insight into stress tolerance and invasive adaptation.</title>
        <authorList>
            <person name="Liu C."/>
            <person name="Liu B."/>
            <person name="Ren Y."/>
            <person name="Zhang Y."/>
            <person name="Wang H."/>
            <person name="Li S."/>
            <person name="Jiang F."/>
            <person name="Yin L."/>
            <person name="Zhang G."/>
            <person name="Qian W."/>
            <person name="Fan W."/>
        </authorList>
    </citation>
    <scope>NUCLEOTIDE SEQUENCE [LARGE SCALE GENOMIC DNA]</scope>
    <source>
        <strain evidence="6">SZHN2017</strain>
        <tissue evidence="6">Muscle</tissue>
    </source>
</reference>
<evidence type="ECO:0000256" key="3">
    <source>
        <dbReference type="ARBA" id="ARBA00022801"/>
    </source>
</evidence>